<feature type="region of interest" description="Disordered" evidence="1">
    <location>
        <begin position="1"/>
        <end position="118"/>
    </location>
</feature>
<feature type="compositionally biased region" description="Acidic residues" evidence="1">
    <location>
        <begin position="46"/>
        <end position="55"/>
    </location>
</feature>
<reference evidence="3" key="1">
    <citation type="journal article" date="2019" name="Int. J. Syst. Evol. Microbiol.">
        <title>The Global Catalogue of Microorganisms (GCM) 10K type strain sequencing project: providing services to taxonomists for standard genome sequencing and annotation.</title>
        <authorList>
            <consortium name="The Broad Institute Genomics Platform"/>
            <consortium name="The Broad Institute Genome Sequencing Center for Infectious Disease"/>
            <person name="Wu L."/>
            <person name="Ma J."/>
        </authorList>
    </citation>
    <scope>NUCLEOTIDE SEQUENCE [LARGE SCALE GENOMIC DNA]</scope>
    <source>
        <strain evidence="3">NBRC 109019</strain>
    </source>
</reference>
<protein>
    <submittedName>
        <fullName evidence="2">Uncharacterized protein</fullName>
    </submittedName>
</protein>
<feature type="compositionally biased region" description="Low complexity" evidence="1">
    <location>
        <begin position="97"/>
        <end position="106"/>
    </location>
</feature>
<feature type="compositionally biased region" description="Basic and acidic residues" evidence="1">
    <location>
        <begin position="1"/>
        <end position="38"/>
    </location>
</feature>
<name>A0ABN6YE60_9MICO</name>
<dbReference type="Proteomes" id="UP001321477">
    <property type="component" value="Chromosome"/>
</dbReference>
<keyword evidence="3" id="KW-1185">Reference proteome</keyword>
<evidence type="ECO:0000313" key="2">
    <source>
        <dbReference type="EMBL" id="BDZ55679.1"/>
    </source>
</evidence>
<sequence length="118" mass="12841">MGDRVVADGVVDDARPLPDPDEPGERNEFRGKVDRQFDHGLALALEELEDDDPADPCDREARETEQAEEEEFEREQGGHAASLPGAQRRTGSSARVPTATTTTAPAIDALTRPTYPRG</sequence>
<evidence type="ECO:0000256" key="1">
    <source>
        <dbReference type="SAM" id="MobiDB-lite"/>
    </source>
</evidence>
<accession>A0ABN6YE60</accession>
<gene>
    <name evidence="2" type="ORF">GCM10025870_27520</name>
</gene>
<evidence type="ECO:0000313" key="3">
    <source>
        <dbReference type="Proteomes" id="UP001321477"/>
    </source>
</evidence>
<dbReference type="EMBL" id="AP027734">
    <property type="protein sequence ID" value="BDZ55679.1"/>
    <property type="molecule type" value="Genomic_DNA"/>
</dbReference>
<feature type="compositionally biased region" description="Basic and acidic residues" evidence="1">
    <location>
        <begin position="56"/>
        <end position="65"/>
    </location>
</feature>
<organism evidence="2 3">
    <name type="scientific">Agromyces marinus</name>
    <dbReference type="NCBI Taxonomy" id="1389020"/>
    <lineage>
        <taxon>Bacteria</taxon>
        <taxon>Bacillati</taxon>
        <taxon>Actinomycetota</taxon>
        <taxon>Actinomycetes</taxon>
        <taxon>Micrococcales</taxon>
        <taxon>Microbacteriaceae</taxon>
        <taxon>Agromyces</taxon>
    </lineage>
</organism>
<proteinExistence type="predicted"/>